<dbReference type="InterPro" id="IPR025272">
    <property type="entry name" value="SocA_Panacea"/>
</dbReference>
<dbReference type="AlphaFoldDB" id="Q14M93"/>
<feature type="domain" description="Antitoxin SocA-like Panacea" evidence="1">
    <location>
        <begin position="32"/>
        <end position="131"/>
    </location>
</feature>
<accession>Q14M93</accession>
<evidence type="ECO:0000313" key="2">
    <source>
        <dbReference type="EMBL" id="CAK99387.1"/>
    </source>
</evidence>
<reference evidence="2" key="1">
    <citation type="journal article" date="2010" name="Appl. Environ. Microbiol.">
        <title>Partial chromosome sequence of Spiroplasma citri reveals extensive viral invasion and important gene decay.</title>
        <authorList>
            <person name="Carle P."/>
            <person name="Saillard C."/>
            <person name="Carrere N."/>
            <person name="Carrere S."/>
            <person name="Duret S."/>
            <person name="Eveillard S."/>
            <person name="Gaurivaud P."/>
            <person name="Gourgues G."/>
            <person name="Gouzy J."/>
            <person name="Salar P."/>
            <person name="Verdin E."/>
            <person name="Breton M."/>
            <person name="Blanchard A."/>
            <person name="Laigret F."/>
            <person name="Bove J.M."/>
            <person name="Renaudin J."/>
            <person name="Foissac X."/>
        </authorList>
    </citation>
    <scope>NUCLEOTIDE SEQUENCE</scope>
    <source>
        <strain evidence="2">GII3-3X</strain>
    </source>
</reference>
<name>Q14M93_SPICI</name>
<gene>
    <name evidence="2" type="ORF">SPICI11_029</name>
</gene>
<organism evidence="2">
    <name type="scientific">Spiroplasma citri</name>
    <dbReference type="NCBI Taxonomy" id="2133"/>
    <lineage>
        <taxon>Bacteria</taxon>
        <taxon>Bacillati</taxon>
        <taxon>Mycoplasmatota</taxon>
        <taxon>Mollicutes</taxon>
        <taxon>Entomoplasmatales</taxon>
        <taxon>Spiroplasmataceae</taxon>
        <taxon>Spiroplasma</taxon>
    </lineage>
</organism>
<evidence type="ECO:0000259" key="1">
    <source>
        <dbReference type="Pfam" id="PF13274"/>
    </source>
</evidence>
<protein>
    <submittedName>
        <fullName evidence="2">Putative conserved prophage protein</fullName>
    </submittedName>
</protein>
<proteinExistence type="predicted"/>
<dbReference type="Pfam" id="PF13274">
    <property type="entry name" value="SocA_Panacea"/>
    <property type="match status" value="1"/>
</dbReference>
<dbReference type="EMBL" id="AM285312">
    <property type="protein sequence ID" value="CAK99387.1"/>
    <property type="molecule type" value="Genomic_DNA"/>
</dbReference>
<sequence length="164" mass="19726">MKKINKKINNEIIFSISKYLVEKHDIKQSTKLQKILYFLYLDYLKQYGKKLFEDEFEAWVYGPVVRKIFNHMKDNGCIFSLIEDYKTYELTEIKELDDEGIKNFIDEDIKKYLSLSPIELVEKSHDTLPWKETRGELEYDEPSDEVISFELIKKFVKSEEFNKL</sequence>